<reference evidence="1" key="1">
    <citation type="submission" date="2023-03" db="EMBL/GenBank/DDBJ databases">
        <title>Massive genome expansion in bonnet fungi (Mycena s.s.) driven by repeated elements and novel gene families across ecological guilds.</title>
        <authorList>
            <consortium name="Lawrence Berkeley National Laboratory"/>
            <person name="Harder C.B."/>
            <person name="Miyauchi S."/>
            <person name="Viragh M."/>
            <person name="Kuo A."/>
            <person name="Thoen E."/>
            <person name="Andreopoulos B."/>
            <person name="Lu D."/>
            <person name="Skrede I."/>
            <person name="Drula E."/>
            <person name="Henrissat B."/>
            <person name="Morin E."/>
            <person name="Kohler A."/>
            <person name="Barry K."/>
            <person name="LaButti K."/>
            <person name="Morin E."/>
            <person name="Salamov A."/>
            <person name="Lipzen A."/>
            <person name="Mereny Z."/>
            <person name="Hegedus B."/>
            <person name="Baldrian P."/>
            <person name="Stursova M."/>
            <person name="Weitz H."/>
            <person name="Taylor A."/>
            <person name="Grigoriev I.V."/>
            <person name="Nagy L.G."/>
            <person name="Martin F."/>
            <person name="Kauserud H."/>
        </authorList>
    </citation>
    <scope>NUCLEOTIDE SEQUENCE</scope>
    <source>
        <strain evidence="1">CBHHK173m</strain>
    </source>
</reference>
<name>A0AAD6TS39_9AGAR</name>
<evidence type="ECO:0000313" key="2">
    <source>
        <dbReference type="Proteomes" id="UP001222325"/>
    </source>
</evidence>
<organism evidence="1 2">
    <name type="scientific">Mycena belliarum</name>
    <dbReference type="NCBI Taxonomy" id="1033014"/>
    <lineage>
        <taxon>Eukaryota</taxon>
        <taxon>Fungi</taxon>
        <taxon>Dikarya</taxon>
        <taxon>Basidiomycota</taxon>
        <taxon>Agaricomycotina</taxon>
        <taxon>Agaricomycetes</taxon>
        <taxon>Agaricomycetidae</taxon>
        <taxon>Agaricales</taxon>
        <taxon>Marasmiineae</taxon>
        <taxon>Mycenaceae</taxon>
        <taxon>Mycena</taxon>
    </lineage>
</organism>
<accession>A0AAD6TS39</accession>
<sequence length="95" mass="10919">MLRSNPPTLARFRIFYHATFPSHLQDSKPFMWNFYIGHRGQGLPSILPDWARQGIVVKIPSLAGERGECQALMILPSTRVRISYYDSQTRLRSVA</sequence>
<protein>
    <submittedName>
        <fullName evidence="1">Uncharacterized protein</fullName>
    </submittedName>
</protein>
<comment type="caution">
    <text evidence="1">The sequence shown here is derived from an EMBL/GenBank/DDBJ whole genome shotgun (WGS) entry which is preliminary data.</text>
</comment>
<keyword evidence="2" id="KW-1185">Reference proteome</keyword>
<proteinExistence type="predicted"/>
<dbReference type="EMBL" id="JARJCN010000082">
    <property type="protein sequence ID" value="KAJ7076403.1"/>
    <property type="molecule type" value="Genomic_DNA"/>
</dbReference>
<dbReference type="AlphaFoldDB" id="A0AAD6TS39"/>
<evidence type="ECO:0000313" key="1">
    <source>
        <dbReference type="EMBL" id="KAJ7076403.1"/>
    </source>
</evidence>
<dbReference type="Proteomes" id="UP001222325">
    <property type="component" value="Unassembled WGS sequence"/>
</dbReference>
<gene>
    <name evidence="1" type="ORF">B0H15DRAFT_1026652</name>
</gene>